<dbReference type="SUPFAM" id="SSF52096">
    <property type="entry name" value="ClpP/crotonase"/>
    <property type="match status" value="1"/>
</dbReference>
<dbReference type="PANTHER" id="PTHR42987">
    <property type="entry name" value="PEPTIDASE S49"/>
    <property type="match status" value="1"/>
</dbReference>
<evidence type="ECO:0000256" key="1">
    <source>
        <dbReference type="ARBA" id="ARBA00008683"/>
    </source>
</evidence>
<evidence type="ECO:0000313" key="7">
    <source>
        <dbReference type="Proteomes" id="UP000618926"/>
    </source>
</evidence>
<evidence type="ECO:0000256" key="2">
    <source>
        <dbReference type="ARBA" id="ARBA00022670"/>
    </source>
</evidence>
<accession>A0ABR9NRJ0</accession>
<dbReference type="InterPro" id="IPR047272">
    <property type="entry name" value="S49_SppA_C"/>
</dbReference>
<dbReference type="InterPro" id="IPR002142">
    <property type="entry name" value="Peptidase_S49"/>
</dbReference>
<comment type="caution">
    <text evidence="6">The sequence shown here is derived from an EMBL/GenBank/DDBJ whole genome shotgun (WGS) entry which is preliminary data.</text>
</comment>
<dbReference type="InterPro" id="IPR029045">
    <property type="entry name" value="ClpP/crotonase-like_dom_sf"/>
</dbReference>
<dbReference type="Gene3D" id="3.90.226.10">
    <property type="entry name" value="2-enoyl-CoA Hydratase, Chain A, domain 1"/>
    <property type="match status" value="2"/>
</dbReference>
<gene>
    <name evidence="6" type="primary">sppA</name>
    <name evidence="6" type="ORF">IIE05_02745</name>
</gene>
<evidence type="ECO:0000259" key="5">
    <source>
        <dbReference type="Pfam" id="PF01343"/>
    </source>
</evidence>
<dbReference type="NCBIfam" id="TIGR00706">
    <property type="entry name" value="SppA_dom"/>
    <property type="match status" value="1"/>
</dbReference>
<comment type="similarity">
    <text evidence="1">Belongs to the peptidase S49 family.</text>
</comment>
<dbReference type="PROSITE" id="PS51257">
    <property type="entry name" value="PROKAR_LIPOPROTEIN"/>
    <property type="match status" value="1"/>
</dbReference>
<dbReference type="Pfam" id="PF01343">
    <property type="entry name" value="Peptidase_S49"/>
    <property type="match status" value="1"/>
</dbReference>
<dbReference type="EMBL" id="JADBFD010000003">
    <property type="protein sequence ID" value="MBE2886884.1"/>
    <property type="molecule type" value="Genomic_DNA"/>
</dbReference>
<evidence type="ECO:0000256" key="3">
    <source>
        <dbReference type="ARBA" id="ARBA00022801"/>
    </source>
</evidence>
<keyword evidence="7" id="KW-1185">Reference proteome</keyword>
<dbReference type="Proteomes" id="UP000618926">
    <property type="component" value="Unassembled WGS sequence"/>
</dbReference>
<keyword evidence="3" id="KW-0378">Hydrolase</keyword>
<dbReference type="CDD" id="cd07023">
    <property type="entry name" value="S49_Sppa_N_C"/>
    <property type="match status" value="1"/>
</dbReference>
<protein>
    <submittedName>
        <fullName evidence="6">Signal peptide peptidase SppA</fullName>
    </submittedName>
</protein>
<feature type="domain" description="Peptidase S49" evidence="5">
    <location>
        <begin position="120"/>
        <end position="267"/>
    </location>
</feature>
<evidence type="ECO:0000313" key="6">
    <source>
        <dbReference type="EMBL" id="MBE2886884.1"/>
    </source>
</evidence>
<name>A0ABR9NRJ0_9BACT</name>
<organism evidence="6 7">
    <name type="scientific">Geobacter anodireducens</name>
    <dbReference type="NCBI Taxonomy" id="1340425"/>
    <lineage>
        <taxon>Bacteria</taxon>
        <taxon>Pseudomonadati</taxon>
        <taxon>Thermodesulfobacteriota</taxon>
        <taxon>Desulfuromonadia</taxon>
        <taxon>Geobacterales</taxon>
        <taxon>Geobacteraceae</taxon>
        <taxon>Geobacter</taxon>
    </lineage>
</organism>
<keyword evidence="4" id="KW-0720">Serine protease</keyword>
<dbReference type="RefSeq" id="WP_066357821.1">
    <property type="nucleotide sequence ID" value="NZ_JADBFD010000003.1"/>
</dbReference>
<keyword evidence="2" id="KW-0645">Protease</keyword>
<sequence length="321" mass="34208">MRMIIAFLLGCLGMFLTTGCAFVSVPLMSAPQPLAEQVLEGEGAKKILIVDISGAIGDQAKGGGLLSRGTPSTVSLVREVILKAERDPKVAGLILRINSPGGTVTASDIIRHDLLAFKERRNLPVSACIMGIGASGGYYVATAADGITAHPTAVTGSIGVLLMTFNVEGLLGKVGVEEKTIKSGGKKDLLSPFRRATPEEERLVQRVIDQFHGRFVDVVQARPGNRLSRQDLLTLADGRIFSAADALAAGLIDRIGYLDDVIASLRDRIGDPDARVVTYFRPGSYQGSIYAESAVEPSMADLLGGFDMTGGGQFMYLWRPW</sequence>
<reference evidence="6 7" key="1">
    <citation type="submission" date="2020-10" db="EMBL/GenBank/DDBJ databases">
        <title>Investigation of anaerobic biodegradation of phenanthrene by a sulfate-dependent Geobacter anodireducens strain PheS2.</title>
        <authorList>
            <person name="Zhang Z."/>
        </authorList>
    </citation>
    <scope>NUCLEOTIDE SEQUENCE [LARGE SCALE GENOMIC DNA]</scope>
    <source>
        <strain evidence="6 7">PheS2</strain>
    </source>
</reference>
<dbReference type="PANTHER" id="PTHR42987:SF6">
    <property type="entry name" value="PROTEINASE IV"/>
    <property type="match status" value="1"/>
</dbReference>
<dbReference type="InterPro" id="IPR004635">
    <property type="entry name" value="Pept_S49_SppA"/>
</dbReference>
<proteinExistence type="inferred from homology"/>
<evidence type="ECO:0000256" key="4">
    <source>
        <dbReference type="ARBA" id="ARBA00022825"/>
    </source>
</evidence>